<proteinExistence type="predicted"/>
<evidence type="ECO:0000313" key="1">
    <source>
        <dbReference type="EMBL" id="CAD8209705.1"/>
    </source>
</evidence>
<dbReference type="EMBL" id="CAJJDO010000155">
    <property type="protein sequence ID" value="CAD8209705.1"/>
    <property type="molecule type" value="Genomic_DNA"/>
</dbReference>
<protein>
    <submittedName>
        <fullName evidence="1">Uncharacterized protein</fullName>
    </submittedName>
</protein>
<sequence>MNMLIKQMRKGMKGKQDIVMTQKFMQTTQKMEKTLLNIFKLEYCSYSSLLSIVKHLNNCKGYQNIQHEVDQTKIATEQIQSYIYQIQKFN</sequence>
<organism evidence="1 2">
    <name type="scientific">Paramecium pentaurelia</name>
    <dbReference type="NCBI Taxonomy" id="43138"/>
    <lineage>
        <taxon>Eukaryota</taxon>
        <taxon>Sar</taxon>
        <taxon>Alveolata</taxon>
        <taxon>Ciliophora</taxon>
        <taxon>Intramacronucleata</taxon>
        <taxon>Oligohymenophorea</taxon>
        <taxon>Peniculida</taxon>
        <taxon>Parameciidae</taxon>
        <taxon>Paramecium</taxon>
    </lineage>
</organism>
<gene>
    <name evidence="1" type="ORF">PPENT_87.1.T1550121</name>
</gene>
<dbReference type="Proteomes" id="UP000689195">
    <property type="component" value="Unassembled WGS sequence"/>
</dbReference>
<name>A0A8S1Y6P3_9CILI</name>
<accession>A0A8S1Y6P3</accession>
<dbReference type="AlphaFoldDB" id="A0A8S1Y6P3"/>
<evidence type="ECO:0000313" key="2">
    <source>
        <dbReference type="Proteomes" id="UP000689195"/>
    </source>
</evidence>
<comment type="caution">
    <text evidence="1">The sequence shown here is derived from an EMBL/GenBank/DDBJ whole genome shotgun (WGS) entry which is preliminary data.</text>
</comment>
<keyword evidence="2" id="KW-1185">Reference proteome</keyword>
<reference evidence="1" key="1">
    <citation type="submission" date="2021-01" db="EMBL/GenBank/DDBJ databases">
        <authorList>
            <consortium name="Genoscope - CEA"/>
            <person name="William W."/>
        </authorList>
    </citation>
    <scope>NUCLEOTIDE SEQUENCE</scope>
</reference>